<dbReference type="GO" id="GO:0048367">
    <property type="term" value="P:shoot system development"/>
    <property type="evidence" value="ECO:0007669"/>
    <property type="project" value="InterPro"/>
</dbReference>
<sequence>MRKSALTCFRYRGQFPLLTEDASTFCSSLAEDLKRLELSLAKDSVSLKWSVEAMSLLKRMQVKLLALLKKSKLPISYGADEDWFEQYMQESSSLLDFCNSLKSAVSGINRYCMIVELAVHKLYEEKSFSMSRIDNYEFERLCKARGKKILDACVVKETLGLNNGAFFEENGGDEKSMSIVMFAARTTMIVLSWLLVSAMVSPIQLKFESRELSSSVPELKQCMEILMMLSGCFSKNIGLNQGVCLVEHEMVNEAVEELQAQVEEKEKGERFLNGLEKLRRRSFELKEGIDRFSTVVDEVFKEVIRGRNEMLDMFRNESL</sequence>
<dbReference type="Proteomes" id="UP001327560">
    <property type="component" value="Chromosome 3"/>
</dbReference>
<evidence type="ECO:0000313" key="1">
    <source>
        <dbReference type="EMBL" id="WOL01529.1"/>
    </source>
</evidence>
<keyword evidence="2" id="KW-1185">Reference proteome</keyword>
<protein>
    <recommendedName>
        <fullName evidence="3">BPS1-like protein</fullName>
    </recommendedName>
</protein>
<dbReference type="EMBL" id="CP136892">
    <property type="protein sequence ID" value="WOL01529.1"/>
    <property type="molecule type" value="Genomic_DNA"/>
</dbReference>
<name>A0AAQ3Q8E4_9LILI</name>
<dbReference type="Pfam" id="PF03087">
    <property type="entry name" value="BPS1"/>
    <property type="match status" value="1"/>
</dbReference>
<dbReference type="InterPro" id="IPR004320">
    <property type="entry name" value="BPS1_pln"/>
</dbReference>
<accession>A0AAQ3Q8E4</accession>
<proteinExistence type="predicted"/>
<reference evidence="1 2" key="1">
    <citation type="submission" date="2023-10" db="EMBL/GenBank/DDBJ databases">
        <title>Chromosome-scale genome assembly provides insights into flower coloration mechanisms of Canna indica.</title>
        <authorList>
            <person name="Li C."/>
        </authorList>
    </citation>
    <scope>NUCLEOTIDE SEQUENCE [LARGE SCALE GENOMIC DNA]</scope>
    <source>
        <tissue evidence="1">Flower</tissue>
    </source>
</reference>
<evidence type="ECO:0000313" key="2">
    <source>
        <dbReference type="Proteomes" id="UP001327560"/>
    </source>
</evidence>
<gene>
    <name evidence="1" type="ORF">Cni_G10246</name>
</gene>
<dbReference type="AlphaFoldDB" id="A0AAQ3Q8E4"/>
<dbReference type="PANTHER" id="PTHR31509">
    <property type="entry name" value="BPS1-LIKE PROTEIN"/>
    <property type="match status" value="1"/>
</dbReference>
<organism evidence="1 2">
    <name type="scientific">Canna indica</name>
    <name type="common">Indian-shot</name>
    <dbReference type="NCBI Taxonomy" id="4628"/>
    <lineage>
        <taxon>Eukaryota</taxon>
        <taxon>Viridiplantae</taxon>
        <taxon>Streptophyta</taxon>
        <taxon>Embryophyta</taxon>
        <taxon>Tracheophyta</taxon>
        <taxon>Spermatophyta</taxon>
        <taxon>Magnoliopsida</taxon>
        <taxon>Liliopsida</taxon>
        <taxon>Zingiberales</taxon>
        <taxon>Cannaceae</taxon>
        <taxon>Canna</taxon>
    </lineage>
</organism>
<evidence type="ECO:0008006" key="3">
    <source>
        <dbReference type="Google" id="ProtNLM"/>
    </source>
</evidence>
<dbReference type="GO" id="GO:0048364">
    <property type="term" value="P:root development"/>
    <property type="evidence" value="ECO:0007669"/>
    <property type="project" value="InterPro"/>
</dbReference>